<gene>
    <name evidence="2" type="ORF">I6N95_03095</name>
</gene>
<protein>
    <recommendedName>
        <fullName evidence="4">DUF4367 domain-containing protein</fullName>
    </recommendedName>
</protein>
<dbReference type="AlphaFoldDB" id="A0A940P590"/>
<keyword evidence="1" id="KW-0472">Membrane</keyword>
<evidence type="ECO:0000313" key="3">
    <source>
        <dbReference type="Proteomes" id="UP000674938"/>
    </source>
</evidence>
<dbReference type="EMBL" id="JAEEGA010000002">
    <property type="protein sequence ID" value="MBP1039991.1"/>
    <property type="molecule type" value="Genomic_DNA"/>
</dbReference>
<proteinExistence type="predicted"/>
<reference evidence="2" key="1">
    <citation type="submission" date="2020-12" db="EMBL/GenBank/DDBJ databases">
        <title>Vagococcus allomyrinae sp. nov. and Enterococcus lavae sp. nov., isolated from the larvae of Allomyrina dichotoma.</title>
        <authorList>
            <person name="Lee S.D."/>
        </authorList>
    </citation>
    <scope>NUCLEOTIDE SEQUENCE</scope>
    <source>
        <strain evidence="2">BWB3-3</strain>
    </source>
</reference>
<dbReference type="Proteomes" id="UP000674938">
    <property type="component" value="Unassembled WGS sequence"/>
</dbReference>
<evidence type="ECO:0008006" key="4">
    <source>
        <dbReference type="Google" id="ProtNLM"/>
    </source>
</evidence>
<keyword evidence="3" id="KW-1185">Reference proteome</keyword>
<accession>A0A940P590</accession>
<evidence type="ECO:0000313" key="2">
    <source>
        <dbReference type="EMBL" id="MBP1039991.1"/>
    </source>
</evidence>
<evidence type="ECO:0000256" key="1">
    <source>
        <dbReference type="SAM" id="Phobius"/>
    </source>
</evidence>
<keyword evidence="1" id="KW-1133">Transmembrane helix</keyword>
<dbReference type="RefSeq" id="WP_209524891.1">
    <property type="nucleotide sequence ID" value="NZ_JAEEGA010000002.1"/>
</dbReference>
<name>A0A940P590_9ENTE</name>
<comment type="caution">
    <text evidence="2">The sequence shown here is derived from an EMBL/GenBank/DDBJ whole genome shotgun (WGS) entry which is preliminary data.</text>
</comment>
<keyword evidence="1" id="KW-0812">Transmembrane</keyword>
<organism evidence="2 3">
    <name type="scientific">Vagococcus allomyrinae</name>
    <dbReference type="NCBI Taxonomy" id="2794353"/>
    <lineage>
        <taxon>Bacteria</taxon>
        <taxon>Bacillati</taxon>
        <taxon>Bacillota</taxon>
        <taxon>Bacilli</taxon>
        <taxon>Lactobacillales</taxon>
        <taxon>Enterococcaceae</taxon>
        <taxon>Vagococcus</taxon>
    </lineage>
</organism>
<feature type="transmembrane region" description="Helical" evidence="1">
    <location>
        <begin position="60"/>
        <end position="78"/>
    </location>
</feature>
<sequence>MTTSEKHWQALAEAAEKMALASSEQGEESHAFSEDYQQRKAAFLRDEAEEKRLKKYRKRLIAIVAGLLIGIPTTVFAAKQLYDFVVEKENYEVKVSVKQHSADTSISQEEEVFYKLSLGYVPDGMSDFNEQGMKYWYEDNYGMGGFSFLLWKVNEQADFSELFVASYQEVNFGEHQGVITTTVENESDMSRHAYVLFAEEGFMLEVYVGNDVPEMELTKVLSNVRLEATTAEQGTVYQDYDDLKTMDQQREITVKPLVKTNPQLLGVGEKVALGNVNFTIETVEVRQSIAGLELANFYSSMLERLYEREMIDEAGNLIPYERLSYQRGDGKNTIDQVIDRKWSQPKLVYLTATLESLSNHPIEDLFMQNRLTLLAETKGGWTYASEDMASDPGILSSEIDYLDSHGEGKGYYRLPTIAPKEKRVIHFGYFIDEAQLSQMFLDSFSYGGVTDYIDDLNASDRWWIDIRQ</sequence>